<organism evidence="2 3">
    <name type="scientific">Micromonospora citrea</name>
    <dbReference type="NCBI Taxonomy" id="47855"/>
    <lineage>
        <taxon>Bacteria</taxon>
        <taxon>Bacillati</taxon>
        <taxon>Actinomycetota</taxon>
        <taxon>Actinomycetes</taxon>
        <taxon>Micromonosporales</taxon>
        <taxon>Micromonosporaceae</taxon>
        <taxon>Micromonospora</taxon>
    </lineage>
</organism>
<evidence type="ECO:0000313" key="2">
    <source>
        <dbReference type="EMBL" id="SCL73061.1"/>
    </source>
</evidence>
<dbReference type="OrthoDB" id="3394111at2"/>
<feature type="compositionally biased region" description="Basic and acidic residues" evidence="1">
    <location>
        <begin position="58"/>
        <end position="72"/>
    </location>
</feature>
<dbReference type="Proteomes" id="UP000199001">
    <property type="component" value="Unassembled WGS sequence"/>
</dbReference>
<sequence length="125" mass="13691">MIMDDSDATTVRFLRMMRATLREEKAGEGTLGRTVELARAWGTSEAADARLRAALRRLHGESPDPDDPRQVADECADLDPDDEPDPGAAVRGRAIGRFAANARRLREGEIGPDEFDRITGEGREG</sequence>
<feature type="compositionally biased region" description="Acidic residues" evidence="1">
    <location>
        <begin position="74"/>
        <end position="85"/>
    </location>
</feature>
<proteinExistence type="predicted"/>
<feature type="region of interest" description="Disordered" evidence="1">
    <location>
        <begin position="57"/>
        <end position="91"/>
    </location>
</feature>
<name>A0A1C6W3G0_9ACTN</name>
<gene>
    <name evidence="2" type="ORF">GA0070606_6433</name>
</gene>
<feature type="region of interest" description="Disordered" evidence="1">
    <location>
        <begin position="105"/>
        <end position="125"/>
    </location>
</feature>
<reference evidence="3" key="1">
    <citation type="submission" date="2016-06" db="EMBL/GenBank/DDBJ databases">
        <authorList>
            <person name="Varghese N."/>
            <person name="Submissions Spin"/>
        </authorList>
    </citation>
    <scope>NUCLEOTIDE SEQUENCE [LARGE SCALE GENOMIC DNA]</scope>
    <source>
        <strain evidence="3">DSM 43903</strain>
    </source>
</reference>
<dbReference type="EMBL" id="FMHZ01000002">
    <property type="protein sequence ID" value="SCL73061.1"/>
    <property type="molecule type" value="Genomic_DNA"/>
</dbReference>
<keyword evidence="3" id="KW-1185">Reference proteome</keyword>
<evidence type="ECO:0000256" key="1">
    <source>
        <dbReference type="SAM" id="MobiDB-lite"/>
    </source>
</evidence>
<accession>A0A1C6W3G0</accession>
<protein>
    <submittedName>
        <fullName evidence="2">Uncharacterized protein</fullName>
    </submittedName>
</protein>
<dbReference type="AlphaFoldDB" id="A0A1C6W3G0"/>
<dbReference type="RefSeq" id="WP_091107053.1">
    <property type="nucleotide sequence ID" value="NZ_FMHZ01000002.1"/>
</dbReference>
<evidence type="ECO:0000313" key="3">
    <source>
        <dbReference type="Proteomes" id="UP000199001"/>
    </source>
</evidence>
<dbReference type="STRING" id="47855.GA0070606_6433"/>